<dbReference type="STRING" id="3076.A0A2P6TQ23"/>
<dbReference type="AlphaFoldDB" id="A0A2P6TQ23"/>
<feature type="compositionally biased region" description="Basic and acidic residues" evidence="2">
    <location>
        <begin position="61"/>
        <end position="78"/>
    </location>
</feature>
<reference evidence="4 5" key="1">
    <citation type="journal article" date="2018" name="Plant J.">
        <title>Genome sequences of Chlorella sorokiniana UTEX 1602 and Micractinium conductrix SAG 241.80: implications to maltose excretion by a green alga.</title>
        <authorList>
            <person name="Arriola M.B."/>
            <person name="Velmurugan N."/>
            <person name="Zhang Y."/>
            <person name="Plunkett M.H."/>
            <person name="Hondzo H."/>
            <person name="Barney B.M."/>
        </authorList>
    </citation>
    <scope>NUCLEOTIDE SEQUENCE [LARGE SCALE GENOMIC DNA]</scope>
    <source>
        <strain evidence="5">UTEX 1602</strain>
    </source>
</reference>
<dbReference type="InterPro" id="IPR011009">
    <property type="entry name" value="Kinase-like_dom_sf"/>
</dbReference>
<evidence type="ECO:0000256" key="2">
    <source>
        <dbReference type="SAM" id="MobiDB-lite"/>
    </source>
</evidence>
<name>A0A2P6TQ23_CHLSO</name>
<feature type="domain" description="ABC1 atypical kinase-like" evidence="3">
    <location>
        <begin position="189"/>
        <end position="445"/>
    </location>
</feature>
<dbReference type="OrthoDB" id="427480at2759"/>
<dbReference type="CDD" id="cd13969">
    <property type="entry name" value="ADCK1-like"/>
    <property type="match status" value="1"/>
</dbReference>
<evidence type="ECO:0000256" key="1">
    <source>
        <dbReference type="ARBA" id="ARBA00009670"/>
    </source>
</evidence>
<feature type="compositionally biased region" description="Low complexity" evidence="2">
    <location>
        <begin position="79"/>
        <end position="88"/>
    </location>
</feature>
<feature type="region of interest" description="Disordered" evidence="2">
    <location>
        <begin position="58"/>
        <end position="109"/>
    </location>
</feature>
<dbReference type="PANTHER" id="PTHR43173">
    <property type="entry name" value="ABC1 FAMILY PROTEIN"/>
    <property type="match status" value="1"/>
</dbReference>
<dbReference type="EMBL" id="LHPG02000009">
    <property type="protein sequence ID" value="PRW56119.1"/>
    <property type="molecule type" value="Genomic_DNA"/>
</dbReference>
<gene>
    <name evidence="4" type="ORF">C2E21_5079</name>
</gene>
<evidence type="ECO:0000313" key="4">
    <source>
        <dbReference type="EMBL" id="PRW56119.1"/>
    </source>
</evidence>
<keyword evidence="4" id="KW-0808">Transferase</keyword>
<dbReference type="InterPro" id="IPR004147">
    <property type="entry name" value="ABC1_dom"/>
</dbReference>
<proteinExistence type="inferred from homology"/>
<dbReference type="SUPFAM" id="SSF56112">
    <property type="entry name" value="Protein kinase-like (PK-like)"/>
    <property type="match status" value="1"/>
</dbReference>
<keyword evidence="4" id="KW-0418">Kinase</keyword>
<protein>
    <submittedName>
        <fullName evidence="4">AarF domain-containing kinase 1</fullName>
    </submittedName>
</protein>
<dbReference type="PANTHER" id="PTHR43173:SF28">
    <property type="entry name" value="AARF DOMAIN CONTAINING KINASE 5"/>
    <property type="match status" value="1"/>
</dbReference>
<evidence type="ECO:0000259" key="3">
    <source>
        <dbReference type="Pfam" id="PF03109"/>
    </source>
</evidence>
<dbReference type="GO" id="GO:0016301">
    <property type="term" value="F:kinase activity"/>
    <property type="evidence" value="ECO:0007669"/>
    <property type="project" value="UniProtKB-KW"/>
</dbReference>
<comment type="similarity">
    <text evidence="1">Belongs to the protein kinase superfamily. ADCK protein kinase family.</text>
</comment>
<evidence type="ECO:0000313" key="5">
    <source>
        <dbReference type="Proteomes" id="UP000239899"/>
    </source>
</evidence>
<sequence length="615" mass="67188">MAFEAPAARPLRSAYEREVQQQGAAQLLASPSLLAAWAGQQGISVARAELQLLQELASQERQQKQQREAEEREQREQQEQAAAAAARQPSPPSTATEPGEEEEEEEWQPREIVWWGGLATYKYKALAAAHGGDTGSAAYQQALSELHQHMAAKLLLAVQANGGIYIKAGQLMVSLNAAPAQYRSILQSLQDKVPPRPFADVECTLQQELGAPAQQLFAEFEAEATAAASLAQVHRAVLNDGTPVAVKVQYPGLQAAVAADLATMLTLADASHRLFPASSWRWLFEELRRQLRYELDFTNEARNAARLAQCMAGRRDVAVPATFPALCTPRVLTMEWVEGCKVTDVECLEQQGLEPRAVGTLLLDAFAQMTYQDGFTHGDPHPGNIMVRPQPQADPPTLLLRLLGPQRPRPQLVLLDHGVYISLPDDLRRNYCQLWGAFVLGDMQTARLAATGLAGEQAGRILPELLRPRDWHKVPREERRRVRQESGINSFADVAKLLEGAPRPLLDTLRLGAVVRHSATLLGATLGDRLRINAKWAVRGMYTQHGGAGSGGSAAAAAAGADALPDSQLQLQFVGSLQSRLARWRLSAQVGLLRFAFWLGSLVHSATTYLVPMAE</sequence>
<organism evidence="4 5">
    <name type="scientific">Chlorella sorokiniana</name>
    <name type="common">Freshwater green alga</name>
    <dbReference type="NCBI Taxonomy" id="3076"/>
    <lineage>
        <taxon>Eukaryota</taxon>
        <taxon>Viridiplantae</taxon>
        <taxon>Chlorophyta</taxon>
        <taxon>core chlorophytes</taxon>
        <taxon>Trebouxiophyceae</taxon>
        <taxon>Chlorellales</taxon>
        <taxon>Chlorellaceae</taxon>
        <taxon>Chlorella clade</taxon>
        <taxon>Chlorella</taxon>
    </lineage>
</organism>
<dbReference type="Pfam" id="PF03109">
    <property type="entry name" value="ABC1"/>
    <property type="match status" value="1"/>
</dbReference>
<dbReference type="InterPro" id="IPR051130">
    <property type="entry name" value="Mito_struct-func_regulator"/>
</dbReference>
<dbReference type="Proteomes" id="UP000239899">
    <property type="component" value="Unassembled WGS sequence"/>
</dbReference>
<accession>A0A2P6TQ23</accession>
<dbReference type="InterPro" id="IPR045307">
    <property type="entry name" value="ADCK1_dom"/>
</dbReference>
<keyword evidence="5" id="KW-1185">Reference proteome</keyword>
<feature type="region of interest" description="Disordered" evidence="2">
    <location>
        <begin position="1"/>
        <end position="22"/>
    </location>
</feature>
<comment type="caution">
    <text evidence="4">The sequence shown here is derived from an EMBL/GenBank/DDBJ whole genome shotgun (WGS) entry which is preliminary data.</text>
</comment>